<evidence type="ECO:0000256" key="1">
    <source>
        <dbReference type="ARBA" id="ARBA00004141"/>
    </source>
</evidence>
<dbReference type="GO" id="GO:0016020">
    <property type="term" value="C:membrane"/>
    <property type="evidence" value="ECO:0007669"/>
    <property type="project" value="UniProtKB-SubCell"/>
</dbReference>
<reference evidence="6 7" key="1">
    <citation type="journal article" date="2012" name="BMC Genomics">
        <title>Tools to kill: Genome of one of the most destructive plant pathogenic fungi Macrophomina phaseolina.</title>
        <authorList>
            <person name="Islam M.S."/>
            <person name="Haque M.S."/>
            <person name="Islam M.M."/>
            <person name="Emdad E.M."/>
            <person name="Halim A."/>
            <person name="Hossen Q.M.M."/>
            <person name="Hossain M.Z."/>
            <person name="Ahmed B."/>
            <person name="Rahim S."/>
            <person name="Rahman M.S."/>
            <person name="Alam M.M."/>
            <person name="Hou S."/>
            <person name="Wan X."/>
            <person name="Saito J.A."/>
            <person name="Alam M."/>
        </authorList>
    </citation>
    <scope>NUCLEOTIDE SEQUENCE [LARGE SCALE GENOMIC DNA]</scope>
    <source>
        <strain evidence="6 7">MS6</strain>
    </source>
</reference>
<sequence>MADGGIIPAIVALLLFVLVTGINAFQAYRHRAWLLWSLILSGLREFPIVSSTPLSPKTPLPTSLNPSNHKQRRLTHPFPSHPVFVPSFALRAAISSTSDDRSDEPIYSIAIVPHALAALLLHVAVFALFQRLVWWTAPSPSALTRRALWFAPTYAFRFMYGALVAVAAAQCVPLAIFVWSGLVGQTVVLAVFLALAARFARLRSLLGSIMIIVREQSSFLTVYLFDSLPLLVCFVLFACLHPGTYMPAEYTRLRIDKDSVMQTKMADARVAELTRDAYLTANSRATTETSSV</sequence>
<accession>K2RIB4</accession>
<dbReference type="PANTHER" id="PTHR31465:SF1">
    <property type="entry name" value="PROTEIN RTA1-RELATED"/>
    <property type="match status" value="1"/>
</dbReference>
<name>K2RIB4_MACPH</name>
<dbReference type="InterPro" id="IPR007568">
    <property type="entry name" value="RTA1"/>
</dbReference>
<feature type="transmembrane region" description="Helical" evidence="5">
    <location>
        <begin position="106"/>
        <end position="129"/>
    </location>
</feature>
<feature type="transmembrane region" description="Helical" evidence="5">
    <location>
        <begin position="6"/>
        <end position="25"/>
    </location>
</feature>
<evidence type="ECO:0000256" key="2">
    <source>
        <dbReference type="ARBA" id="ARBA00022692"/>
    </source>
</evidence>
<evidence type="ECO:0000256" key="4">
    <source>
        <dbReference type="ARBA" id="ARBA00023136"/>
    </source>
</evidence>
<comment type="caution">
    <text evidence="6">The sequence shown here is derived from an EMBL/GenBank/DDBJ whole genome shotgun (WGS) entry which is preliminary data.</text>
</comment>
<evidence type="ECO:0000256" key="3">
    <source>
        <dbReference type="ARBA" id="ARBA00022989"/>
    </source>
</evidence>
<keyword evidence="4 5" id="KW-0472">Membrane</keyword>
<dbReference type="InParanoid" id="K2RIB4"/>
<protein>
    <recommendedName>
        <fullName evidence="8">RTA-like protein</fullName>
    </recommendedName>
</protein>
<keyword evidence="2 5" id="KW-0812">Transmembrane</keyword>
<proteinExistence type="predicted"/>
<keyword evidence="3 5" id="KW-1133">Transmembrane helix</keyword>
<evidence type="ECO:0000313" key="6">
    <source>
        <dbReference type="EMBL" id="EKG12557.1"/>
    </source>
</evidence>
<dbReference type="PANTHER" id="PTHR31465">
    <property type="entry name" value="PROTEIN RTA1-RELATED"/>
    <property type="match status" value="1"/>
</dbReference>
<dbReference type="HOGENOM" id="CLU_953380_0_0_1"/>
<feature type="transmembrane region" description="Helical" evidence="5">
    <location>
        <begin position="149"/>
        <end position="170"/>
    </location>
</feature>
<organism evidence="6 7">
    <name type="scientific">Macrophomina phaseolina (strain MS6)</name>
    <name type="common">Charcoal rot fungus</name>
    <dbReference type="NCBI Taxonomy" id="1126212"/>
    <lineage>
        <taxon>Eukaryota</taxon>
        <taxon>Fungi</taxon>
        <taxon>Dikarya</taxon>
        <taxon>Ascomycota</taxon>
        <taxon>Pezizomycotina</taxon>
        <taxon>Dothideomycetes</taxon>
        <taxon>Dothideomycetes incertae sedis</taxon>
        <taxon>Botryosphaeriales</taxon>
        <taxon>Botryosphaeriaceae</taxon>
        <taxon>Macrophomina</taxon>
    </lineage>
</organism>
<dbReference type="VEuPathDB" id="FungiDB:MPH_10307"/>
<evidence type="ECO:0000313" key="7">
    <source>
        <dbReference type="Proteomes" id="UP000007129"/>
    </source>
</evidence>
<feature type="transmembrane region" description="Helical" evidence="5">
    <location>
        <begin position="218"/>
        <end position="238"/>
    </location>
</feature>
<gene>
    <name evidence="6" type="ORF">MPH_10307</name>
</gene>
<evidence type="ECO:0008006" key="8">
    <source>
        <dbReference type="Google" id="ProtNLM"/>
    </source>
</evidence>
<feature type="transmembrane region" description="Helical" evidence="5">
    <location>
        <begin position="176"/>
        <end position="197"/>
    </location>
</feature>
<comment type="subcellular location">
    <subcellularLocation>
        <location evidence="1">Membrane</location>
        <topology evidence="1">Multi-pass membrane protein</topology>
    </subcellularLocation>
</comment>
<dbReference type="Proteomes" id="UP000007129">
    <property type="component" value="Unassembled WGS sequence"/>
</dbReference>
<dbReference type="AlphaFoldDB" id="K2RIB4"/>
<dbReference type="EMBL" id="AHHD01000447">
    <property type="protein sequence ID" value="EKG12557.1"/>
    <property type="molecule type" value="Genomic_DNA"/>
</dbReference>
<dbReference type="OrthoDB" id="3942161at2759"/>
<evidence type="ECO:0000256" key="5">
    <source>
        <dbReference type="SAM" id="Phobius"/>
    </source>
</evidence>